<evidence type="ECO:0000256" key="3">
    <source>
        <dbReference type="SAM" id="SignalP"/>
    </source>
</evidence>
<feature type="coiled-coil region" evidence="1">
    <location>
        <begin position="69"/>
        <end position="123"/>
    </location>
</feature>
<evidence type="ECO:0008006" key="6">
    <source>
        <dbReference type="Google" id="ProtNLM"/>
    </source>
</evidence>
<dbReference type="Proteomes" id="UP000324233">
    <property type="component" value="Chromosome"/>
</dbReference>
<gene>
    <name evidence="4" type="ORF">OJF2_33810</name>
</gene>
<name>A0A5B9W2M0_9BACT</name>
<evidence type="ECO:0000313" key="5">
    <source>
        <dbReference type="Proteomes" id="UP000324233"/>
    </source>
</evidence>
<feature type="region of interest" description="Disordered" evidence="2">
    <location>
        <begin position="226"/>
        <end position="277"/>
    </location>
</feature>
<keyword evidence="5" id="KW-1185">Reference proteome</keyword>
<organism evidence="4 5">
    <name type="scientific">Aquisphaera giovannonii</name>
    <dbReference type="NCBI Taxonomy" id="406548"/>
    <lineage>
        <taxon>Bacteria</taxon>
        <taxon>Pseudomonadati</taxon>
        <taxon>Planctomycetota</taxon>
        <taxon>Planctomycetia</taxon>
        <taxon>Isosphaerales</taxon>
        <taxon>Isosphaeraceae</taxon>
        <taxon>Aquisphaera</taxon>
    </lineage>
</organism>
<sequence precursor="true">MLRRFVGSSRSLGLIIAASWACLAGAAGSSPASARDGDDAPPAAKVDVLEGKGLRLVGTTYVLDDEEAVKKKAADLRRLNRELTALRYKQAATETPEAHQAYLQNLNDQLGQLKGEVQMARHQANQIPRFRGRAYGYYSQAQHAEINAYINQLNQEINGTTQALNQAKSHPPDPKLKKKVDSDLLASQTEHDQALEELSRLVHATKDRYAELAKDKAVTKAIKAAEAKVKPSPRLGPSHEFQEIAKQLDKLEKDHARGAARGRSRGRPSRGSGLDLQ</sequence>
<proteinExistence type="predicted"/>
<feature type="compositionally biased region" description="Basic residues" evidence="2">
    <location>
        <begin position="258"/>
        <end position="268"/>
    </location>
</feature>
<feature type="compositionally biased region" description="Basic and acidic residues" evidence="2">
    <location>
        <begin position="240"/>
        <end position="257"/>
    </location>
</feature>
<keyword evidence="3" id="KW-0732">Signal</keyword>
<keyword evidence="1" id="KW-0175">Coiled coil</keyword>
<feature type="signal peptide" evidence="3">
    <location>
        <begin position="1"/>
        <end position="34"/>
    </location>
</feature>
<feature type="chain" id="PRO_5022877951" description="Chromosome partition protein Smc" evidence="3">
    <location>
        <begin position="35"/>
        <end position="277"/>
    </location>
</feature>
<evidence type="ECO:0000256" key="2">
    <source>
        <dbReference type="SAM" id="MobiDB-lite"/>
    </source>
</evidence>
<reference evidence="4 5" key="1">
    <citation type="submission" date="2019-08" db="EMBL/GenBank/DDBJ databases">
        <title>Deep-cultivation of Planctomycetes and their phenomic and genomic characterization uncovers novel biology.</title>
        <authorList>
            <person name="Wiegand S."/>
            <person name="Jogler M."/>
            <person name="Boedeker C."/>
            <person name="Pinto D."/>
            <person name="Vollmers J."/>
            <person name="Rivas-Marin E."/>
            <person name="Kohn T."/>
            <person name="Peeters S.H."/>
            <person name="Heuer A."/>
            <person name="Rast P."/>
            <person name="Oberbeckmann S."/>
            <person name="Bunk B."/>
            <person name="Jeske O."/>
            <person name="Meyerdierks A."/>
            <person name="Storesund J.E."/>
            <person name="Kallscheuer N."/>
            <person name="Luecker S."/>
            <person name="Lage O.M."/>
            <person name="Pohl T."/>
            <person name="Merkel B.J."/>
            <person name="Hornburger P."/>
            <person name="Mueller R.-W."/>
            <person name="Bruemmer F."/>
            <person name="Labrenz M."/>
            <person name="Spormann A.M."/>
            <person name="Op den Camp H."/>
            <person name="Overmann J."/>
            <person name="Amann R."/>
            <person name="Jetten M.S.M."/>
            <person name="Mascher T."/>
            <person name="Medema M.H."/>
            <person name="Devos D.P."/>
            <person name="Kaster A.-K."/>
            <person name="Ovreas L."/>
            <person name="Rohde M."/>
            <person name="Galperin M.Y."/>
            <person name="Jogler C."/>
        </authorList>
    </citation>
    <scope>NUCLEOTIDE SEQUENCE [LARGE SCALE GENOMIC DNA]</scope>
    <source>
        <strain evidence="4 5">OJF2</strain>
    </source>
</reference>
<evidence type="ECO:0000256" key="1">
    <source>
        <dbReference type="SAM" id="Coils"/>
    </source>
</evidence>
<accession>A0A5B9W2M0</accession>
<dbReference type="EMBL" id="CP042997">
    <property type="protein sequence ID" value="QEH34836.1"/>
    <property type="molecule type" value="Genomic_DNA"/>
</dbReference>
<protein>
    <recommendedName>
        <fullName evidence="6">Chromosome partition protein Smc</fullName>
    </recommendedName>
</protein>
<dbReference type="RefSeq" id="WP_148594705.1">
    <property type="nucleotide sequence ID" value="NZ_CP042997.1"/>
</dbReference>
<evidence type="ECO:0000313" key="4">
    <source>
        <dbReference type="EMBL" id="QEH34836.1"/>
    </source>
</evidence>
<dbReference type="AlphaFoldDB" id="A0A5B9W2M0"/>
<dbReference type="KEGG" id="agv:OJF2_33810"/>